<evidence type="ECO:0000256" key="2">
    <source>
        <dbReference type="SAM" id="Phobius"/>
    </source>
</evidence>
<dbReference type="EMBL" id="JAGSPN010000008">
    <property type="protein sequence ID" value="MBR7782783.1"/>
    <property type="molecule type" value="Genomic_DNA"/>
</dbReference>
<comment type="caution">
    <text evidence="3">The sequence shown here is derived from an EMBL/GenBank/DDBJ whole genome shotgun (WGS) entry which is preliminary data.</text>
</comment>
<proteinExistence type="predicted"/>
<keyword evidence="2" id="KW-1133">Transmembrane helix</keyword>
<evidence type="ECO:0000313" key="4">
    <source>
        <dbReference type="Proteomes" id="UP000680067"/>
    </source>
</evidence>
<reference evidence="3" key="1">
    <citation type="submission" date="2021-04" db="EMBL/GenBank/DDBJ databases">
        <title>novel species isolated from subtropical streams in China.</title>
        <authorList>
            <person name="Lu H."/>
        </authorList>
    </citation>
    <scope>NUCLEOTIDE SEQUENCE</scope>
    <source>
        <strain evidence="3">LFS511W</strain>
    </source>
</reference>
<gene>
    <name evidence="3" type="ORF">KDM89_11560</name>
</gene>
<keyword evidence="2" id="KW-0472">Membrane</keyword>
<sequence>MLHNISQFLYSIGRQYGQQGRRVLDRFTAGLSRTPLPRVLIVLAAIALVLSLLPFILMLILAAMLFRLSLHLMGIRRMQEARVQPQQRPSAYEAYDAQTGQQDRLRWRDQQH</sequence>
<keyword evidence="2" id="KW-0812">Transmembrane</keyword>
<accession>A0A941I8E8</accession>
<feature type="region of interest" description="Disordered" evidence="1">
    <location>
        <begin position="86"/>
        <end position="112"/>
    </location>
</feature>
<evidence type="ECO:0000313" key="3">
    <source>
        <dbReference type="EMBL" id="MBR7782783.1"/>
    </source>
</evidence>
<dbReference type="AlphaFoldDB" id="A0A941I8E8"/>
<evidence type="ECO:0000256" key="1">
    <source>
        <dbReference type="SAM" id="MobiDB-lite"/>
    </source>
</evidence>
<organism evidence="3 4">
    <name type="scientific">Undibacterium luofuense</name>
    <dbReference type="NCBI Taxonomy" id="2828733"/>
    <lineage>
        <taxon>Bacteria</taxon>
        <taxon>Pseudomonadati</taxon>
        <taxon>Pseudomonadota</taxon>
        <taxon>Betaproteobacteria</taxon>
        <taxon>Burkholderiales</taxon>
        <taxon>Oxalobacteraceae</taxon>
        <taxon>Undibacterium</taxon>
    </lineage>
</organism>
<dbReference type="RefSeq" id="WP_212688095.1">
    <property type="nucleotide sequence ID" value="NZ_JAGSPN010000008.1"/>
</dbReference>
<evidence type="ECO:0008006" key="5">
    <source>
        <dbReference type="Google" id="ProtNLM"/>
    </source>
</evidence>
<feature type="compositionally biased region" description="Basic and acidic residues" evidence="1">
    <location>
        <begin position="103"/>
        <end position="112"/>
    </location>
</feature>
<protein>
    <recommendedName>
        <fullName evidence="5">DUF3742 family protein</fullName>
    </recommendedName>
</protein>
<keyword evidence="4" id="KW-1185">Reference proteome</keyword>
<dbReference type="Proteomes" id="UP000680067">
    <property type="component" value="Unassembled WGS sequence"/>
</dbReference>
<name>A0A941I8E8_9BURK</name>
<feature type="transmembrane region" description="Helical" evidence="2">
    <location>
        <begin position="39"/>
        <end position="68"/>
    </location>
</feature>